<dbReference type="PANTHER" id="PTHR24228:SF59">
    <property type="entry name" value="NEUROPEPTIDE RECEPTOR 15"/>
    <property type="match status" value="1"/>
</dbReference>
<feature type="transmembrane region" description="Helical" evidence="9">
    <location>
        <begin position="325"/>
        <end position="349"/>
    </location>
</feature>
<protein>
    <recommendedName>
        <fullName evidence="10">G-protein coupled receptors family 1 profile domain-containing protein</fullName>
    </recommendedName>
</protein>
<keyword evidence="2" id="KW-1003">Cell membrane</keyword>
<accession>A0A814LRG4</accession>
<keyword evidence="4 9" id="KW-1133">Transmembrane helix</keyword>
<keyword evidence="8" id="KW-0807">Transducer</keyword>
<dbReference type="Pfam" id="PF00001">
    <property type="entry name" value="7tm_1"/>
    <property type="match status" value="1"/>
</dbReference>
<feature type="domain" description="G-protein coupled receptors family 1 profile" evidence="10">
    <location>
        <begin position="99"/>
        <end position="354"/>
    </location>
</feature>
<reference evidence="11" key="1">
    <citation type="submission" date="2021-02" db="EMBL/GenBank/DDBJ databases">
        <authorList>
            <person name="Nowell W R."/>
        </authorList>
    </citation>
    <scope>NUCLEOTIDE SEQUENCE</scope>
</reference>
<evidence type="ECO:0000259" key="10">
    <source>
        <dbReference type="PROSITE" id="PS50262"/>
    </source>
</evidence>
<name>A0A814LRG4_9BILA</name>
<keyword evidence="5" id="KW-0297">G-protein coupled receptor</keyword>
<evidence type="ECO:0000256" key="9">
    <source>
        <dbReference type="SAM" id="Phobius"/>
    </source>
</evidence>
<dbReference type="SUPFAM" id="SSF81321">
    <property type="entry name" value="Family A G protein-coupled receptor-like"/>
    <property type="match status" value="2"/>
</dbReference>
<organism evidence="11 12">
    <name type="scientific">Adineta steineri</name>
    <dbReference type="NCBI Taxonomy" id="433720"/>
    <lineage>
        <taxon>Eukaryota</taxon>
        <taxon>Metazoa</taxon>
        <taxon>Spiralia</taxon>
        <taxon>Gnathifera</taxon>
        <taxon>Rotifera</taxon>
        <taxon>Eurotatoria</taxon>
        <taxon>Bdelloidea</taxon>
        <taxon>Adinetida</taxon>
        <taxon>Adinetidae</taxon>
        <taxon>Adineta</taxon>
    </lineage>
</organism>
<evidence type="ECO:0000256" key="4">
    <source>
        <dbReference type="ARBA" id="ARBA00022989"/>
    </source>
</evidence>
<feature type="transmembrane region" description="Helical" evidence="9">
    <location>
        <begin position="163"/>
        <end position="182"/>
    </location>
</feature>
<proteinExistence type="predicted"/>
<evidence type="ECO:0000256" key="8">
    <source>
        <dbReference type="ARBA" id="ARBA00023224"/>
    </source>
</evidence>
<evidence type="ECO:0000256" key="3">
    <source>
        <dbReference type="ARBA" id="ARBA00022692"/>
    </source>
</evidence>
<feature type="transmembrane region" description="Helical" evidence="9">
    <location>
        <begin position="120"/>
        <end position="143"/>
    </location>
</feature>
<feature type="transmembrane region" description="Helical" evidence="9">
    <location>
        <begin position="14"/>
        <end position="36"/>
    </location>
</feature>
<dbReference type="InterPro" id="IPR000276">
    <property type="entry name" value="GPCR_Rhodpsn"/>
</dbReference>
<feature type="transmembrane region" description="Helical" evidence="9">
    <location>
        <begin position="48"/>
        <end position="69"/>
    </location>
</feature>
<gene>
    <name evidence="11" type="ORF">IZO911_LOCUS21312</name>
</gene>
<dbReference type="GO" id="GO:0005886">
    <property type="term" value="C:plasma membrane"/>
    <property type="evidence" value="ECO:0007669"/>
    <property type="project" value="UniProtKB-SubCell"/>
</dbReference>
<dbReference type="EMBL" id="CAJNOE010000228">
    <property type="protein sequence ID" value="CAF1069040.1"/>
    <property type="molecule type" value="Genomic_DNA"/>
</dbReference>
<evidence type="ECO:0000256" key="6">
    <source>
        <dbReference type="ARBA" id="ARBA00023136"/>
    </source>
</evidence>
<dbReference type="GO" id="GO:0004930">
    <property type="term" value="F:G protein-coupled receptor activity"/>
    <property type="evidence" value="ECO:0007669"/>
    <property type="project" value="UniProtKB-KW"/>
</dbReference>
<keyword evidence="3 9" id="KW-0812">Transmembrane</keyword>
<feature type="transmembrane region" description="Helical" evidence="9">
    <location>
        <begin position="240"/>
        <end position="266"/>
    </location>
</feature>
<evidence type="ECO:0000256" key="7">
    <source>
        <dbReference type="ARBA" id="ARBA00023170"/>
    </source>
</evidence>
<comment type="caution">
    <text evidence="11">The sequence shown here is derived from an EMBL/GenBank/DDBJ whole genome shotgun (WGS) entry which is preliminary data.</text>
</comment>
<dbReference type="AlphaFoldDB" id="A0A814LRG4"/>
<feature type="transmembrane region" description="Helical" evidence="9">
    <location>
        <begin position="202"/>
        <end position="220"/>
    </location>
</feature>
<evidence type="ECO:0000313" key="11">
    <source>
        <dbReference type="EMBL" id="CAF1069040.1"/>
    </source>
</evidence>
<feature type="transmembrane region" description="Helical" evidence="9">
    <location>
        <begin position="297"/>
        <end position="319"/>
    </location>
</feature>
<evidence type="ECO:0000256" key="1">
    <source>
        <dbReference type="ARBA" id="ARBA00004651"/>
    </source>
</evidence>
<evidence type="ECO:0000256" key="5">
    <source>
        <dbReference type="ARBA" id="ARBA00023040"/>
    </source>
</evidence>
<evidence type="ECO:0000313" key="12">
    <source>
        <dbReference type="Proteomes" id="UP000663860"/>
    </source>
</evidence>
<dbReference type="Proteomes" id="UP000663860">
    <property type="component" value="Unassembled WGS sequence"/>
</dbReference>
<feature type="transmembrane region" description="Helical" evidence="9">
    <location>
        <begin position="89"/>
        <end position="108"/>
    </location>
</feature>
<keyword evidence="6 9" id="KW-0472">Membrane</keyword>
<dbReference type="InterPro" id="IPR017452">
    <property type="entry name" value="GPCR_Rhodpsn_7TM"/>
</dbReference>
<dbReference type="Gene3D" id="1.20.1070.10">
    <property type="entry name" value="Rhodopsin 7-helix transmembrane proteins"/>
    <property type="match status" value="2"/>
</dbReference>
<keyword evidence="7" id="KW-0675">Receptor</keyword>
<evidence type="ECO:0000256" key="2">
    <source>
        <dbReference type="ARBA" id="ARBA00022475"/>
    </source>
</evidence>
<dbReference type="PANTHER" id="PTHR24228">
    <property type="entry name" value="B2 BRADYKININ RECEPTOR/ANGIOTENSIN II RECEPTOR"/>
    <property type="match status" value="1"/>
</dbReference>
<sequence>MVANIESWFIPFDVFMIICISLVVILAIIFLIIIIIDRACHTVPMMLIANLCLAEFIFGSDLLSMVIFTLRNDLYQIDHDDIFCNFRGYLSYVGYALQNYCFLLQSIYRYLTVCHTVPMMLIANLCLAEFIFGSDLLSMVIFTLRNDLYQIDHDDIFCNFRGYLSYVGYALQNYCFLLQSIYRYLTVVYPTDLFYQSTKFQCFLICLTWLFSFIYAIPFISMNQIKFNLDNQICQMPLGFSFFGIYTALCIYGIPISLIMMVYFKLVQYVKEMNKRAMATNILMRAERELKMLRRTVIIVLIIIIIGLPYGIFSFMAFFTNPPKYYIRIAFIFVDASLLIVMIALFNFTEPLKTSIMRRLNIRNNTVVIAIT</sequence>
<comment type="subcellular location">
    <subcellularLocation>
        <location evidence="1">Cell membrane</location>
        <topology evidence="1">Multi-pass membrane protein</topology>
    </subcellularLocation>
</comment>
<dbReference type="CDD" id="cd00637">
    <property type="entry name" value="7tm_classA_rhodopsin-like"/>
    <property type="match status" value="1"/>
</dbReference>
<dbReference type="PROSITE" id="PS50262">
    <property type="entry name" value="G_PROTEIN_RECEP_F1_2"/>
    <property type="match status" value="1"/>
</dbReference>